<sequence>MSVEHVQMRARLDLEAPNQARLSNALLGGRDNYTADRNLVERLLRIAPEARAVAREHREWVGRVLRMLTVQRRVDQFLDLGAGLPTADNTHQIVQRTNAEAKVFYVDNDPIVLAHGRALLEENELTHVAEADLTDPAAALASPVLTRHLDLTRPVALMMCDVVHHITDDATALGVVRGWLDALPTGSYLVLTHHFDPEDGGEPSALAHRLDRELRDTPLATAHRGRDQIDGFLAGLTRVPPGLVPLHDWWPDGPRFSPLAPMNHTVVGVVAYKS</sequence>
<name>W7IXL1_9PSEU</name>
<gene>
    <name evidence="1" type="ORF">UO65_3093</name>
</gene>
<organism evidence="1 2">
    <name type="scientific">Actinokineospora spheciospongiae</name>
    <dbReference type="NCBI Taxonomy" id="909613"/>
    <lineage>
        <taxon>Bacteria</taxon>
        <taxon>Bacillati</taxon>
        <taxon>Actinomycetota</taxon>
        <taxon>Actinomycetes</taxon>
        <taxon>Pseudonocardiales</taxon>
        <taxon>Pseudonocardiaceae</taxon>
        <taxon>Actinokineospora</taxon>
    </lineage>
</organism>
<protein>
    <recommendedName>
        <fullName evidence="3">S-adenosyl methyltransferase</fullName>
    </recommendedName>
</protein>
<dbReference type="EMBL" id="AYXG01000104">
    <property type="protein sequence ID" value="EWC61572.1"/>
    <property type="molecule type" value="Genomic_DNA"/>
</dbReference>
<proteinExistence type="predicted"/>
<dbReference type="PIRSF" id="PIRSF017393">
    <property type="entry name" value="MTase_SAV2177"/>
    <property type="match status" value="1"/>
</dbReference>
<dbReference type="Gene3D" id="3.40.50.150">
    <property type="entry name" value="Vaccinia Virus protein VP39"/>
    <property type="match status" value="1"/>
</dbReference>
<dbReference type="PATRIC" id="fig|909613.9.peg.3095"/>
<dbReference type="OrthoDB" id="5175904at2"/>
<comment type="caution">
    <text evidence="1">The sequence shown here is derived from an EMBL/GenBank/DDBJ whole genome shotgun (WGS) entry which is preliminary data.</text>
</comment>
<accession>W7IXL1</accession>
<dbReference type="eggNOG" id="COG4106">
    <property type="taxonomic scope" value="Bacteria"/>
</dbReference>
<dbReference type="RefSeq" id="WP_035283052.1">
    <property type="nucleotide sequence ID" value="NZ_AYXG01000104.1"/>
</dbReference>
<dbReference type="SUPFAM" id="SSF53335">
    <property type="entry name" value="S-adenosyl-L-methionine-dependent methyltransferases"/>
    <property type="match status" value="1"/>
</dbReference>
<dbReference type="Pfam" id="PF04672">
    <property type="entry name" value="Methyltransf_19"/>
    <property type="match status" value="1"/>
</dbReference>
<evidence type="ECO:0008006" key="3">
    <source>
        <dbReference type="Google" id="ProtNLM"/>
    </source>
</evidence>
<accession>A0A8E2WXL9</accession>
<keyword evidence="2" id="KW-1185">Reference proteome</keyword>
<dbReference type="InterPro" id="IPR006764">
    <property type="entry name" value="SAM_dep_MeTrfase_SAV2177_type"/>
</dbReference>
<evidence type="ECO:0000313" key="2">
    <source>
        <dbReference type="Proteomes" id="UP000019277"/>
    </source>
</evidence>
<dbReference type="AlphaFoldDB" id="W7IXL1"/>
<dbReference type="InterPro" id="IPR029063">
    <property type="entry name" value="SAM-dependent_MTases_sf"/>
</dbReference>
<dbReference type="STRING" id="909613.UO65_3093"/>
<evidence type="ECO:0000313" key="1">
    <source>
        <dbReference type="EMBL" id="EWC61572.1"/>
    </source>
</evidence>
<dbReference type="Proteomes" id="UP000019277">
    <property type="component" value="Unassembled WGS sequence"/>
</dbReference>
<reference evidence="1 2" key="1">
    <citation type="journal article" date="2014" name="Genome Announc.">
        <title>Draft Genome Sequence of the Antitrypanosomally Active Sponge-Associated Bacterium Actinokineospora sp. Strain EG49.</title>
        <authorList>
            <person name="Harjes J."/>
            <person name="Ryu T."/>
            <person name="Abdelmohsen U.R."/>
            <person name="Moitinho-Silva L."/>
            <person name="Horn H."/>
            <person name="Ravasi T."/>
            <person name="Hentschel U."/>
        </authorList>
    </citation>
    <scope>NUCLEOTIDE SEQUENCE [LARGE SCALE GENOMIC DNA]</scope>
    <source>
        <strain evidence="1 2">EG49</strain>
    </source>
</reference>